<sequence>MAASQSQINFRSISLPSRLHPINSTEFESKLQKLNSCTSKNAPITSETIRSGLLGLAELYNSIDKLTQQNKDPKSIHYSLESSVHLLDSCNTIRELVQMIRESTRALQSALRRKGLVGPVMQDDVNSYFCSRKKMNKCIDKGLKALKSLENKNGSNDVSMSDWATINVFKSTLVFLSMPAGKSCGWNLISRLMIAKSMDRENNLGVISEVGLVDSVLCGLRNGDSKAIDVKMVQKSLQYLDDCVEGIEAALERFKMATQPNHFRSISFPSRSSKSKNFQSHIQNLKSLETNLNSEAIQSALLDLAELHNSVQEALAQSQNSQKTIIFHQNTNSSIEQSLSASVDFLDVCSSIRDLTQMIRENVQALQSAIRRKGLDFSNIENEMNSYSSFRKRANKFAAKTIKPLKNMENKNGSNLSSPVDENGSFAGALSELSGLTIAILKSTLVFLSCPAGKSGGWNLISRLVDRDYSHNNRGFISEVRRVDSLLSAVRSGDSKIFDVNMVLMSLQNLDECVEGIEAGMQRLFRQLLQNRVTLLNFVTDH</sequence>
<dbReference type="InterPro" id="IPR004320">
    <property type="entry name" value="BPS1_pln"/>
</dbReference>
<dbReference type="AlphaFoldDB" id="A0A5A7Q4Y7"/>
<keyword evidence="2" id="KW-1185">Reference proteome</keyword>
<dbReference type="Proteomes" id="UP000325081">
    <property type="component" value="Unassembled WGS sequence"/>
</dbReference>
<accession>A0A5A7Q4Y7</accession>
<evidence type="ECO:0000313" key="2">
    <source>
        <dbReference type="Proteomes" id="UP000325081"/>
    </source>
</evidence>
<name>A0A5A7Q4Y7_STRAF</name>
<reference evidence="2" key="1">
    <citation type="journal article" date="2019" name="Curr. Biol.">
        <title>Genome Sequence of Striga asiatica Provides Insight into the Evolution of Plant Parasitism.</title>
        <authorList>
            <person name="Yoshida S."/>
            <person name="Kim S."/>
            <person name="Wafula E.K."/>
            <person name="Tanskanen J."/>
            <person name="Kim Y.M."/>
            <person name="Honaas L."/>
            <person name="Yang Z."/>
            <person name="Spallek T."/>
            <person name="Conn C.E."/>
            <person name="Ichihashi Y."/>
            <person name="Cheong K."/>
            <person name="Cui S."/>
            <person name="Der J.P."/>
            <person name="Gundlach H."/>
            <person name="Jiao Y."/>
            <person name="Hori C."/>
            <person name="Ishida J.K."/>
            <person name="Kasahara H."/>
            <person name="Kiba T."/>
            <person name="Kim M.S."/>
            <person name="Koo N."/>
            <person name="Laohavisit A."/>
            <person name="Lee Y.H."/>
            <person name="Lumba S."/>
            <person name="McCourt P."/>
            <person name="Mortimer J.C."/>
            <person name="Mutuku J.M."/>
            <person name="Nomura T."/>
            <person name="Sasaki-Sekimoto Y."/>
            <person name="Seto Y."/>
            <person name="Wang Y."/>
            <person name="Wakatake T."/>
            <person name="Sakakibara H."/>
            <person name="Demura T."/>
            <person name="Yamaguchi S."/>
            <person name="Yoneyama K."/>
            <person name="Manabe R.I."/>
            <person name="Nelson D.C."/>
            <person name="Schulman A.H."/>
            <person name="Timko M.P."/>
            <person name="dePamphilis C.W."/>
            <person name="Choi D."/>
            <person name="Shirasu K."/>
        </authorList>
    </citation>
    <scope>NUCLEOTIDE SEQUENCE [LARGE SCALE GENOMIC DNA]</scope>
    <source>
        <strain evidence="2">cv. UVA1</strain>
    </source>
</reference>
<dbReference type="OrthoDB" id="1701699at2759"/>
<proteinExistence type="predicted"/>
<comment type="caution">
    <text evidence="1">The sequence shown here is derived from an EMBL/GenBank/DDBJ whole genome shotgun (WGS) entry which is preliminary data.</text>
</comment>
<dbReference type="GO" id="GO:0048364">
    <property type="term" value="P:root development"/>
    <property type="evidence" value="ECO:0007669"/>
    <property type="project" value="InterPro"/>
</dbReference>
<dbReference type="Pfam" id="PF03087">
    <property type="entry name" value="BPS1"/>
    <property type="match status" value="2"/>
</dbReference>
<organism evidence="1 2">
    <name type="scientific">Striga asiatica</name>
    <name type="common">Asiatic witchweed</name>
    <name type="synonym">Buchnera asiatica</name>
    <dbReference type="NCBI Taxonomy" id="4170"/>
    <lineage>
        <taxon>Eukaryota</taxon>
        <taxon>Viridiplantae</taxon>
        <taxon>Streptophyta</taxon>
        <taxon>Embryophyta</taxon>
        <taxon>Tracheophyta</taxon>
        <taxon>Spermatophyta</taxon>
        <taxon>Magnoliopsida</taxon>
        <taxon>eudicotyledons</taxon>
        <taxon>Gunneridae</taxon>
        <taxon>Pentapetalae</taxon>
        <taxon>asterids</taxon>
        <taxon>lamiids</taxon>
        <taxon>Lamiales</taxon>
        <taxon>Orobanchaceae</taxon>
        <taxon>Buchnereae</taxon>
        <taxon>Striga</taxon>
    </lineage>
</organism>
<protein>
    <submittedName>
        <fullName evidence="1">Uncharacterized protein</fullName>
    </submittedName>
</protein>
<evidence type="ECO:0000313" key="1">
    <source>
        <dbReference type="EMBL" id="GER39986.1"/>
    </source>
</evidence>
<dbReference type="EMBL" id="BKCP01005794">
    <property type="protein sequence ID" value="GER39986.1"/>
    <property type="molecule type" value="Genomic_DNA"/>
</dbReference>
<gene>
    <name evidence="1" type="ORF">STAS_16631</name>
</gene>
<dbReference type="GO" id="GO:0048367">
    <property type="term" value="P:shoot system development"/>
    <property type="evidence" value="ECO:0007669"/>
    <property type="project" value="InterPro"/>
</dbReference>
<dbReference type="PANTHER" id="PTHR33070">
    <property type="entry name" value="OS06G0725500 PROTEIN"/>
    <property type="match status" value="1"/>
</dbReference>
<dbReference type="PANTHER" id="PTHR33070:SF120">
    <property type="entry name" value="EXPRESSED PROTEIN"/>
    <property type="match status" value="1"/>
</dbReference>